<feature type="compositionally biased region" description="Basic and acidic residues" evidence="1">
    <location>
        <begin position="31"/>
        <end position="43"/>
    </location>
</feature>
<dbReference type="EMBL" id="OZ075121">
    <property type="protein sequence ID" value="CAL4902006.1"/>
    <property type="molecule type" value="Genomic_DNA"/>
</dbReference>
<keyword evidence="2" id="KW-0732">Signal</keyword>
<feature type="signal peptide" evidence="2">
    <location>
        <begin position="1"/>
        <end position="20"/>
    </location>
</feature>
<feature type="compositionally biased region" description="Basic residues" evidence="1">
    <location>
        <begin position="66"/>
        <end position="77"/>
    </location>
</feature>
<gene>
    <name evidence="3" type="ORF">URODEC1_LOCUS9697</name>
</gene>
<dbReference type="PANTHER" id="PTHR34467">
    <property type="entry name" value="TRANSMEMBRANE PROTEIN"/>
    <property type="match status" value="1"/>
</dbReference>
<keyword evidence="4" id="KW-1185">Reference proteome</keyword>
<dbReference type="PANTHER" id="PTHR34467:SF1">
    <property type="entry name" value="OS05G0542300 PROTEIN"/>
    <property type="match status" value="1"/>
</dbReference>
<name>A0ABC8W391_9POAL</name>
<protein>
    <submittedName>
        <fullName evidence="3">Uncharacterized protein</fullName>
    </submittedName>
</protein>
<evidence type="ECO:0000256" key="2">
    <source>
        <dbReference type="SAM" id="SignalP"/>
    </source>
</evidence>
<organism evidence="3 4">
    <name type="scientific">Urochloa decumbens</name>
    <dbReference type="NCBI Taxonomy" id="240449"/>
    <lineage>
        <taxon>Eukaryota</taxon>
        <taxon>Viridiplantae</taxon>
        <taxon>Streptophyta</taxon>
        <taxon>Embryophyta</taxon>
        <taxon>Tracheophyta</taxon>
        <taxon>Spermatophyta</taxon>
        <taxon>Magnoliopsida</taxon>
        <taxon>Liliopsida</taxon>
        <taxon>Poales</taxon>
        <taxon>Poaceae</taxon>
        <taxon>PACMAD clade</taxon>
        <taxon>Panicoideae</taxon>
        <taxon>Panicodae</taxon>
        <taxon>Paniceae</taxon>
        <taxon>Melinidinae</taxon>
        <taxon>Urochloa</taxon>
    </lineage>
</organism>
<evidence type="ECO:0000313" key="3">
    <source>
        <dbReference type="EMBL" id="CAL4902006.1"/>
    </source>
</evidence>
<reference evidence="3 4" key="2">
    <citation type="submission" date="2024-10" db="EMBL/GenBank/DDBJ databases">
        <authorList>
            <person name="Ryan C."/>
        </authorList>
    </citation>
    <scope>NUCLEOTIDE SEQUENCE [LARGE SCALE GENOMIC DNA]</scope>
</reference>
<feature type="region of interest" description="Disordered" evidence="1">
    <location>
        <begin position="22"/>
        <end position="77"/>
    </location>
</feature>
<reference evidence="4" key="1">
    <citation type="submission" date="2024-06" db="EMBL/GenBank/DDBJ databases">
        <authorList>
            <person name="Ryan C."/>
        </authorList>
    </citation>
    <scope>NUCLEOTIDE SEQUENCE [LARGE SCALE GENOMIC DNA]</scope>
</reference>
<accession>A0ABC8W391</accession>
<evidence type="ECO:0000256" key="1">
    <source>
        <dbReference type="SAM" id="MobiDB-lite"/>
    </source>
</evidence>
<evidence type="ECO:0000313" key="4">
    <source>
        <dbReference type="Proteomes" id="UP001497457"/>
    </source>
</evidence>
<sequence length="77" mass="8602">MPKLRSIFTVLLVMLLLVSASSGKTATTEGNHNEDTLEVVERHGRSRRVLTDTQDYDYGGSNPKHDPRRKPGNGHSR</sequence>
<proteinExistence type="predicted"/>
<dbReference type="AlphaFoldDB" id="A0ABC8W391"/>
<feature type="chain" id="PRO_5044783726" evidence="2">
    <location>
        <begin position="21"/>
        <end position="77"/>
    </location>
</feature>
<dbReference type="Proteomes" id="UP001497457">
    <property type="component" value="Chromosome 11b"/>
</dbReference>